<keyword evidence="2" id="KW-1185">Reference proteome</keyword>
<dbReference type="Proteomes" id="UP000193944">
    <property type="component" value="Unassembled WGS sequence"/>
</dbReference>
<comment type="caution">
    <text evidence="1">The sequence shown here is derived from an EMBL/GenBank/DDBJ whole genome shotgun (WGS) entry which is preliminary data.</text>
</comment>
<dbReference type="EMBL" id="MCFG01000065">
    <property type="protein sequence ID" value="ORX83808.1"/>
    <property type="molecule type" value="Genomic_DNA"/>
</dbReference>
<gene>
    <name evidence="1" type="ORF">BCR32DRAFT_266762</name>
</gene>
<name>A0A1Y1XDH6_9FUNG</name>
<evidence type="ECO:0000313" key="1">
    <source>
        <dbReference type="EMBL" id="ORX83808.1"/>
    </source>
</evidence>
<sequence>MSHFKEISNIFPLEILIRIFSFLDLIELIELSKIDIYYRQLTKIVYIEKVIKSKLIMEINLGTEQPINIRYECAKFNRNTEQTVWKPTAIIGAKNRRSVNTKEKVILRKIYFENEPHMSEYFNLIHLIKGEMDIKDSGVECIKGEENLLELKKKTKKSRKNKSSINKFSLKNKKNNKEIQNNIIVNSSNNNNNFKESKANNIINTELSSRGSVKSYNSVNSTSSSITEDDNNDYMINNQCLFFYDDNTLIKNIIKWSFEYKVESVSKEAGESWQKLQPSKLRLPIDLFFQNKKEEIPSTKKINYIKYKSIVKKNLLNVLERFSNSFVGVI</sequence>
<reference evidence="1 2" key="1">
    <citation type="submission" date="2016-08" db="EMBL/GenBank/DDBJ databases">
        <title>A Parts List for Fungal Cellulosomes Revealed by Comparative Genomics.</title>
        <authorList>
            <consortium name="DOE Joint Genome Institute"/>
            <person name="Haitjema C.H."/>
            <person name="Gilmore S.P."/>
            <person name="Henske J.K."/>
            <person name="Solomon K.V."/>
            <person name="De Groot R."/>
            <person name="Kuo A."/>
            <person name="Mondo S.J."/>
            <person name="Salamov A.A."/>
            <person name="Labutti K."/>
            <person name="Zhao Z."/>
            <person name="Chiniquy J."/>
            <person name="Barry K."/>
            <person name="Brewer H.M."/>
            <person name="Purvine S.O."/>
            <person name="Wright A.T."/>
            <person name="Boxma B."/>
            <person name="Van Alen T."/>
            <person name="Hackstein J.H."/>
            <person name="Baker S.E."/>
            <person name="Grigoriev I.V."/>
            <person name="O'Malley M.A."/>
        </authorList>
    </citation>
    <scope>NUCLEOTIDE SEQUENCE [LARGE SCALE GENOMIC DNA]</scope>
    <source>
        <strain evidence="1 2">S4</strain>
    </source>
</reference>
<organism evidence="1 2">
    <name type="scientific">Anaeromyces robustus</name>
    <dbReference type="NCBI Taxonomy" id="1754192"/>
    <lineage>
        <taxon>Eukaryota</taxon>
        <taxon>Fungi</taxon>
        <taxon>Fungi incertae sedis</taxon>
        <taxon>Chytridiomycota</taxon>
        <taxon>Chytridiomycota incertae sedis</taxon>
        <taxon>Neocallimastigomycetes</taxon>
        <taxon>Neocallimastigales</taxon>
        <taxon>Neocallimastigaceae</taxon>
        <taxon>Anaeromyces</taxon>
    </lineage>
</organism>
<dbReference type="OrthoDB" id="2146621at2759"/>
<evidence type="ECO:0000313" key="2">
    <source>
        <dbReference type="Proteomes" id="UP000193944"/>
    </source>
</evidence>
<accession>A0A1Y1XDH6</accession>
<dbReference type="AlphaFoldDB" id="A0A1Y1XDH6"/>
<reference evidence="1 2" key="2">
    <citation type="submission" date="2016-08" db="EMBL/GenBank/DDBJ databases">
        <title>Pervasive Adenine N6-methylation of Active Genes in Fungi.</title>
        <authorList>
            <consortium name="DOE Joint Genome Institute"/>
            <person name="Mondo S.J."/>
            <person name="Dannebaum R.O."/>
            <person name="Kuo R.C."/>
            <person name="Labutti K."/>
            <person name="Haridas S."/>
            <person name="Kuo A."/>
            <person name="Salamov A."/>
            <person name="Ahrendt S.R."/>
            <person name="Lipzen A."/>
            <person name="Sullivan W."/>
            <person name="Andreopoulos W.B."/>
            <person name="Clum A."/>
            <person name="Lindquist E."/>
            <person name="Daum C."/>
            <person name="Ramamoorthy G.K."/>
            <person name="Gryganskyi A."/>
            <person name="Culley D."/>
            <person name="Magnuson J.K."/>
            <person name="James T.Y."/>
            <person name="O'Malley M.A."/>
            <person name="Stajich J.E."/>
            <person name="Spatafora J.W."/>
            <person name="Visel A."/>
            <person name="Grigoriev I.V."/>
        </authorList>
    </citation>
    <scope>NUCLEOTIDE SEQUENCE [LARGE SCALE GENOMIC DNA]</scope>
    <source>
        <strain evidence="1 2">S4</strain>
    </source>
</reference>
<protein>
    <recommendedName>
        <fullName evidence="3">F-box domain-containing protein</fullName>
    </recommendedName>
</protein>
<evidence type="ECO:0008006" key="3">
    <source>
        <dbReference type="Google" id="ProtNLM"/>
    </source>
</evidence>
<proteinExistence type="predicted"/>